<feature type="transmembrane region" description="Helical" evidence="1">
    <location>
        <begin position="56"/>
        <end position="86"/>
    </location>
</feature>
<reference evidence="2 3" key="1">
    <citation type="submission" date="2019-05" db="EMBL/GenBank/DDBJ databases">
        <title>Streptomyces marianii sp. nov., a novel marine actinomycete from southern coast of India.</title>
        <authorList>
            <person name="Iniyan A.M."/>
            <person name="Wink J."/>
            <person name="Ramprasad E."/>
            <person name="Ramana C.V."/>
            <person name="Bunk B."/>
            <person name="Sproer C."/>
            <person name="Joseph F.-J.R.S."/>
            <person name="Vincent S.G.P."/>
        </authorList>
    </citation>
    <scope>NUCLEOTIDE SEQUENCE [LARGE SCALE GENOMIC DNA]</scope>
    <source>
        <strain evidence="2 3">ICN19</strain>
    </source>
</reference>
<keyword evidence="1" id="KW-0472">Membrane</keyword>
<proteinExistence type="predicted"/>
<protein>
    <recommendedName>
        <fullName evidence="4">Methylamine utilization protein MauE</fullName>
    </recommendedName>
</protein>
<evidence type="ECO:0000313" key="2">
    <source>
        <dbReference type="EMBL" id="TLQ43156.1"/>
    </source>
</evidence>
<dbReference type="EMBL" id="VAWE01000001">
    <property type="protein sequence ID" value="TLQ43156.1"/>
    <property type="molecule type" value="Genomic_DNA"/>
</dbReference>
<keyword evidence="1" id="KW-0812">Transmembrane</keyword>
<comment type="caution">
    <text evidence="2">The sequence shown here is derived from an EMBL/GenBank/DDBJ whole genome shotgun (WGS) entry which is preliminary data.</text>
</comment>
<dbReference type="AlphaFoldDB" id="A0A5R9E0F7"/>
<evidence type="ECO:0000256" key="1">
    <source>
        <dbReference type="SAM" id="Phobius"/>
    </source>
</evidence>
<evidence type="ECO:0008006" key="4">
    <source>
        <dbReference type="Google" id="ProtNLM"/>
    </source>
</evidence>
<evidence type="ECO:0000313" key="3">
    <source>
        <dbReference type="Proteomes" id="UP000305921"/>
    </source>
</evidence>
<dbReference type="OrthoDB" id="4159213at2"/>
<dbReference type="Proteomes" id="UP000305921">
    <property type="component" value="Unassembled WGS sequence"/>
</dbReference>
<sequence>MSLSALNDMALPAVAGPLVIAGAAKLMADSGQLAWPIRSGPLALPWGPRLVGTAELLAAVGIVFLPGRWAAASALLAYAALTAVAARTKGQKCACFGLARLAAIGKTHIGTNAAGALLAAVALALPPGDGGIVTRAVAAAVGTAVMLGVLLAIDRRLRTAQEATLPCTEQVSAVRMYVADDCPSCRSLKHLLSAAEPERLALVTTVTVAKEAELPGVLHGLGVPCAIGLDRTGMPVCSPVSGIGAVKALVDAITLTHLPADTHGR</sequence>
<organism evidence="2 3">
    <name type="scientific">Streptomyces marianii</name>
    <dbReference type="NCBI Taxonomy" id="1817406"/>
    <lineage>
        <taxon>Bacteria</taxon>
        <taxon>Bacillati</taxon>
        <taxon>Actinomycetota</taxon>
        <taxon>Actinomycetes</taxon>
        <taxon>Kitasatosporales</taxon>
        <taxon>Streptomycetaceae</taxon>
        <taxon>Streptomyces</taxon>
    </lineage>
</organism>
<gene>
    <name evidence="2" type="ORF">FEF34_08380</name>
</gene>
<accession>A0A5R9E0F7</accession>
<name>A0A5R9E0F7_9ACTN</name>
<feature type="transmembrane region" description="Helical" evidence="1">
    <location>
        <begin position="132"/>
        <end position="153"/>
    </location>
</feature>
<keyword evidence="1" id="KW-1133">Transmembrane helix</keyword>
<dbReference type="RefSeq" id="WP_138052580.1">
    <property type="nucleotide sequence ID" value="NZ_VAWE01000001.1"/>
</dbReference>
<feature type="transmembrane region" description="Helical" evidence="1">
    <location>
        <begin position="107"/>
        <end position="126"/>
    </location>
</feature>
<keyword evidence="3" id="KW-1185">Reference proteome</keyword>